<sequence length="479" mass="55326">MRKDRCIAYGDTVLIVDLYLDAPEFSNALAGLLMTLLVSYPAVSFLRTLVGNTGQDGLWQHPPTKEPDSFRFGDHHQIVKMWGLLPSELRLQILEYLLALKPERLAPYTTFCRPWQHRIEPILFEEVTLYVTTANILSGKTTPSTLADIIRGPRIQDLKKLSIVIDFDPSSFTIVTDGPRRQMQLGAAFADVIDGTFNAIRGWRRDQIYVHLEIHEKRSCGHHLIHHGSKLADLQGKTIDCVWFIRHLEYIVDRCRCCSLRGLPAMICSTMSTDLWDIEYGSDRREIRNPSMFEEEFNFLTWGLKSLTVRNMASSGYDPYDRRYDWFYPCSSSIVKVSQNLETLQFSDPVENILGGNFPRWPNLKSLSVTSTRLRDFAYNAQAELDYMAEVAQRMQQLRRLELWCFGANRPHLDNAGRLLYTVNENSAHLSWQAGGTFSYRLRIFPWRKVASFHGKTLKITKFRVGTYGWERSISLHQR</sequence>
<proteinExistence type="predicted"/>
<evidence type="ECO:0000259" key="1">
    <source>
        <dbReference type="Pfam" id="PF20183"/>
    </source>
</evidence>
<dbReference type="Pfam" id="PF20183">
    <property type="entry name" value="DUF6546"/>
    <property type="match status" value="1"/>
</dbReference>
<dbReference type="EMBL" id="JAQOWY010000019">
    <property type="protein sequence ID" value="KAK1855560.1"/>
    <property type="molecule type" value="Genomic_DNA"/>
</dbReference>
<reference evidence="2" key="1">
    <citation type="submission" date="2023-01" db="EMBL/GenBank/DDBJ databases">
        <title>Colletotrichum chrysophilum M932 genome sequence.</title>
        <authorList>
            <person name="Baroncelli R."/>
        </authorList>
    </citation>
    <scope>NUCLEOTIDE SEQUENCE</scope>
    <source>
        <strain evidence="2">M932</strain>
    </source>
</reference>
<evidence type="ECO:0000313" key="2">
    <source>
        <dbReference type="EMBL" id="KAK1855560.1"/>
    </source>
</evidence>
<dbReference type="Proteomes" id="UP001243330">
    <property type="component" value="Unassembled WGS sequence"/>
</dbReference>
<comment type="caution">
    <text evidence="2">The sequence shown here is derived from an EMBL/GenBank/DDBJ whole genome shotgun (WGS) entry which is preliminary data.</text>
</comment>
<accession>A0AAD9AYE7</accession>
<evidence type="ECO:0000313" key="3">
    <source>
        <dbReference type="Proteomes" id="UP001243330"/>
    </source>
</evidence>
<keyword evidence="3" id="KW-1185">Reference proteome</keyword>
<feature type="domain" description="DUF6546" evidence="1">
    <location>
        <begin position="330"/>
        <end position="467"/>
    </location>
</feature>
<gene>
    <name evidence="2" type="ORF">CCHR01_01735</name>
</gene>
<name>A0AAD9AYE7_9PEZI</name>
<organism evidence="2 3">
    <name type="scientific">Colletotrichum chrysophilum</name>
    <dbReference type="NCBI Taxonomy" id="1836956"/>
    <lineage>
        <taxon>Eukaryota</taxon>
        <taxon>Fungi</taxon>
        <taxon>Dikarya</taxon>
        <taxon>Ascomycota</taxon>
        <taxon>Pezizomycotina</taxon>
        <taxon>Sordariomycetes</taxon>
        <taxon>Hypocreomycetidae</taxon>
        <taxon>Glomerellales</taxon>
        <taxon>Glomerellaceae</taxon>
        <taxon>Colletotrichum</taxon>
        <taxon>Colletotrichum gloeosporioides species complex</taxon>
    </lineage>
</organism>
<dbReference type="InterPro" id="IPR046676">
    <property type="entry name" value="DUF6546"/>
</dbReference>
<protein>
    <recommendedName>
        <fullName evidence="1">DUF6546 domain-containing protein</fullName>
    </recommendedName>
</protein>
<dbReference type="AlphaFoldDB" id="A0AAD9AYE7"/>